<protein>
    <submittedName>
        <fullName evidence="1">Uncharacterized protein</fullName>
    </submittedName>
</protein>
<keyword evidence="2" id="KW-1185">Reference proteome</keyword>
<reference evidence="1 2" key="1">
    <citation type="submission" date="2024-03" db="EMBL/GenBank/DDBJ databases">
        <title>Genome-scale model development and genomic sequencing of the oleaginous clade Lipomyces.</title>
        <authorList>
            <consortium name="Lawrence Berkeley National Laboratory"/>
            <person name="Czajka J.J."/>
            <person name="Han Y."/>
            <person name="Kim J."/>
            <person name="Mondo S.J."/>
            <person name="Hofstad B.A."/>
            <person name="Robles A."/>
            <person name="Haridas S."/>
            <person name="Riley R."/>
            <person name="LaButti K."/>
            <person name="Pangilinan J."/>
            <person name="Andreopoulos W."/>
            <person name="Lipzen A."/>
            <person name="Yan J."/>
            <person name="Wang M."/>
            <person name="Ng V."/>
            <person name="Grigoriev I.V."/>
            <person name="Spatafora J.W."/>
            <person name="Magnuson J.K."/>
            <person name="Baker S.E."/>
            <person name="Pomraning K.R."/>
        </authorList>
    </citation>
    <scope>NUCLEOTIDE SEQUENCE [LARGE SCALE GENOMIC DNA]</scope>
    <source>
        <strain evidence="1 2">Phaff 52-87</strain>
    </source>
</reference>
<dbReference type="GeneID" id="90036793"/>
<comment type="caution">
    <text evidence="1">The sequence shown here is derived from an EMBL/GenBank/DDBJ whole genome shotgun (WGS) entry which is preliminary data.</text>
</comment>
<proteinExistence type="predicted"/>
<dbReference type="RefSeq" id="XP_064770082.1">
    <property type="nucleotide sequence ID" value="XM_064911281.1"/>
</dbReference>
<evidence type="ECO:0000313" key="1">
    <source>
        <dbReference type="EMBL" id="KAK7207049.1"/>
    </source>
</evidence>
<organism evidence="1 2">
    <name type="scientific">Myxozyma melibiosi</name>
    <dbReference type="NCBI Taxonomy" id="54550"/>
    <lineage>
        <taxon>Eukaryota</taxon>
        <taxon>Fungi</taxon>
        <taxon>Dikarya</taxon>
        <taxon>Ascomycota</taxon>
        <taxon>Saccharomycotina</taxon>
        <taxon>Lipomycetes</taxon>
        <taxon>Lipomycetales</taxon>
        <taxon>Lipomycetaceae</taxon>
        <taxon>Myxozyma</taxon>
    </lineage>
</organism>
<dbReference type="EMBL" id="JBBJBU010000001">
    <property type="protein sequence ID" value="KAK7207049.1"/>
    <property type="molecule type" value="Genomic_DNA"/>
</dbReference>
<accession>A0ABR1FB18</accession>
<sequence length="182" mass="19948">MTGAVYTQHQIESWYSAFNSALCLPAPSKTAIFPEKAEYDVTEFDEIVRNAVAGTGNEILMTVCAVMDSTRAIGCVYISEPARPAGSDAAEEHWSALAKMVVGAARDHNFSETRSISLLEEKLAGAHDLQKLGFLLPRLQSDINNFLTGRVESSHSVASEQEKLLEKKVLDGDEEVEDEEEI</sequence>
<name>A0ABR1FB18_9ASCO</name>
<dbReference type="Proteomes" id="UP001498771">
    <property type="component" value="Unassembled WGS sequence"/>
</dbReference>
<evidence type="ECO:0000313" key="2">
    <source>
        <dbReference type="Proteomes" id="UP001498771"/>
    </source>
</evidence>
<gene>
    <name evidence="1" type="ORF">BZA70DRAFT_270280</name>
</gene>